<evidence type="ECO:0000313" key="3">
    <source>
        <dbReference type="Proteomes" id="UP000660729"/>
    </source>
</evidence>
<protein>
    <submittedName>
        <fullName evidence="2">Uncharacterized protein</fullName>
    </submittedName>
</protein>
<evidence type="ECO:0000256" key="1">
    <source>
        <dbReference type="SAM" id="MobiDB-lite"/>
    </source>
</evidence>
<evidence type="ECO:0000313" key="2">
    <source>
        <dbReference type="EMBL" id="KAF7197909.1"/>
    </source>
</evidence>
<dbReference type="Proteomes" id="UP000660729">
    <property type="component" value="Unassembled WGS sequence"/>
</dbReference>
<dbReference type="EMBL" id="JABCIY010000004">
    <property type="protein sequence ID" value="KAF7197909.1"/>
    <property type="molecule type" value="Genomic_DNA"/>
</dbReference>
<keyword evidence="3" id="KW-1185">Reference proteome</keyword>
<sequence>MARDASSITPSGRRLRRSPSSRDQTIRAVFDRDQSASPPTQHRQRNAQRQSNSPSAQRSRYVSSGNRMNTPQQHATLSHCAPHASRIPAPRSSGTANARAHDSSPPQYHASPSAPRADDGVNTIDTDLPMMDWEQSRDQTPATQSLDSHPFQSVHFYAQQKNDRTGIPNPLTLYPTEVRPAASFAFEMRPVPRAQVHDQVSNQGGCTCADRNCPLIHYTDSGDTHKNECYYEPVPDTARYVSTAELTTAYLNPDADPYAASRAAARI</sequence>
<feature type="compositionally biased region" description="Polar residues" evidence="1">
    <location>
        <begin position="35"/>
        <end position="76"/>
    </location>
</feature>
<proteinExistence type="predicted"/>
<comment type="caution">
    <text evidence="2">The sequence shown here is derived from an EMBL/GenBank/DDBJ whole genome shotgun (WGS) entry which is preliminary data.</text>
</comment>
<organism evidence="2 3">
    <name type="scientific">Pseudocercospora fuligena</name>
    <dbReference type="NCBI Taxonomy" id="685502"/>
    <lineage>
        <taxon>Eukaryota</taxon>
        <taxon>Fungi</taxon>
        <taxon>Dikarya</taxon>
        <taxon>Ascomycota</taxon>
        <taxon>Pezizomycotina</taxon>
        <taxon>Dothideomycetes</taxon>
        <taxon>Dothideomycetidae</taxon>
        <taxon>Mycosphaerellales</taxon>
        <taxon>Mycosphaerellaceae</taxon>
        <taxon>Pseudocercospora</taxon>
    </lineage>
</organism>
<name>A0A8H6VRJ3_9PEZI</name>
<dbReference type="AlphaFoldDB" id="A0A8H6VRJ3"/>
<feature type="region of interest" description="Disordered" evidence="1">
    <location>
        <begin position="1"/>
        <end position="126"/>
    </location>
</feature>
<dbReference type="OrthoDB" id="10464944at2759"/>
<reference evidence="2" key="1">
    <citation type="submission" date="2020-04" db="EMBL/GenBank/DDBJ databases">
        <title>Draft genome resource of the tomato pathogen Pseudocercospora fuligena.</title>
        <authorList>
            <person name="Zaccaron A."/>
        </authorList>
    </citation>
    <scope>NUCLEOTIDE SEQUENCE</scope>
    <source>
        <strain evidence="2">PF001</strain>
    </source>
</reference>
<gene>
    <name evidence="2" type="ORF">HII31_00623</name>
</gene>
<accession>A0A8H6VRJ3</accession>